<dbReference type="AlphaFoldDB" id="A0A7S0F6Z4"/>
<comment type="pathway">
    <text evidence="1">Glycolipid biosynthesis; glycosylphosphatidylinositol-anchor biosynthesis.</text>
</comment>
<evidence type="ECO:0008006" key="6">
    <source>
        <dbReference type="Google" id="ProtNLM"/>
    </source>
</evidence>
<keyword evidence="3" id="KW-0337">GPI-anchor biosynthesis</keyword>
<name>A0A7S0F6Z4_9STRA</name>
<dbReference type="Pfam" id="PF01650">
    <property type="entry name" value="Peptidase_C13"/>
    <property type="match status" value="1"/>
</dbReference>
<dbReference type="PANTHER" id="PTHR48067">
    <property type="entry name" value="GPI-ANCHOR TRANSAMIDASE"/>
    <property type="match status" value="1"/>
</dbReference>
<evidence type="ECO:0000256" key="4">
    <source>
        <dbReference type="ARBA" id="ARBA00022729"/>
    </source>
</evidence>
<protein>
    <recommendedName>
        <fullName evidence="6">GPI-anchor transamidase</fullName>
    </recommendedName>
</protein>
<dbReference type="EMBL" id="HBEF01023638">
    <property type="protein sequence ID" value="CAD8342489.1"/>
    <property type="molecule type" value="Transcribed_RNA"/>
</dbReference>
<dbReference type="UniPathway" id="UPA00196"/>
<dbReference type="InterPro" id="IPR028361">
    <property type="entry name" value="GPI_transamidase"/>
</dbReference>
<sequence>MPSARMKSRLLMVAKIHQLLLLLTVVAPIYISTCGLVPMHAVAATSTTPQHRHDEASATPNIHAVVVSSSRYWFNYRHANNALAIVDLLRNNGVPHDHITLMMADEFPTNPRNKYKNGMYVHGADAESTLYNATTFVHYRGADVTVQNFLNVLLGIEEGQSSTTTATPNSSGDRSNVLRSNSQSNVLVYVTGHGGDQFFKFQDEEEITSLDFKRAFDQMHQRGRYRNLLFVADTCQAFTLADHIDTPNVITIGSSLRDENAYAHHSDSNLGLSVIERYTYGFTQQYKKRHHGTNDDATVEDVMLRPFGWSADPSRCSRSRLGAHIGVKQEFSERKVDTLRFADFFGSNDDTSIEADRGSDFHMQWISAANDASVQIAR</sequence>
<dbReference type="PRINTS" id="PR00776">
    <property type="entry name" value="HEMOGLOBNASE"/>
</dbReference>
<evidence type="ECO:0000256" key="2">
    <source>
        <dbReference type="ARBA" id="ARBA00009941"/>
    </source>
</evidence>
<dbReference type="Gene3D" id="3.40.50.1460">
    <property type="match status" value="1"/>
</dbReference>
<accession>A0A7S0F6Z4</accession>
<organism evidence="5">
    <name type="scientific">Craspedostauros australis</name>
    <dbReference type="NCBI Taxonomy" id="1486917"/>
    <lineage>
        <taxon>Eukaryota</taxon>
        <taxon>Sar</taxon>
        <taxon>Stramenopiles</taxon>
        <taxon>Ochrophyta</taxon>
        <taxon>Bacillariophyta</taxon>
        <taxon>Bacillariophyceae</taxon>
        <taxon>Bacillariophycidae</taxon>
        <taxon>Naviculales</taxon>
        <taxon>Naviculaceae</taxon>
        <taxon>Craspedostauros</taxon>
    </lineage>
</organism>
<reference evidence="5" key="1">
    <citation type="submission" date="2021-01" db="EMBL/GenBank/DDBJ databases">
        <authorList>
            <person name="Corre E."/>
            <person name="Pelletier E."/>
            <person name="Niang G."/>
            <person name="Scheremetjew M."/>
            <person name="Finn R."/>
            <person name="Kale V."/>
            <person name="Holt S."/>
            <person name="Cochrane G."/>
            <person name="Meng A."/>
            <person name="Brown T."/>
            <person name="Cohen L."/>
        </authorList>
    </citation>
    <scope>NUCLEOTIDE SEQUENCE</scope>
    <source>
        <strain evidence="5">CCMP3328</strain>
    </source>
</reference>
<evidence type="ECO:0000256" key="1">
    <source>
        <dbReference type="ARBA" id="ARBA00004687"/>
    </source>
</evidence>
<dbReference type="GO" id="GO:0006508">
    <property type="term" value="P:proteolysis"/>
    <property type="evidence" value="ECO:0007669"/>
    <property type="project" value="InterPro"/>
</dbReference>
<dbReference type="GO" id="GO:0016255">
    <property type="term" value="P:attachment of GPI anchor to protein"/>
    <property type="evidence" value="ECO:0007669"/>
    <property type="project" value="InterPro"/>
</dbReference>
<comment type="similarity">
    <text evidence="2">Belongs to the peptidase C13 family.</text>
</comment>
<dbReference type="InterPro" id="IPR001096">
    <property type="entry name" value="Peptidase_C13"/>
</dbReference>
<evidence type="ECO:0000313" key="5">
    <source>
        <dbReference type="EMBL" id="CAD8342489.1"/>
    </source>
</evidence>
<dbReference type="GO" id="GO:0042765">
    <property type="term" value="C:GPI-anchor transamidase complex"/>
    <property type="evidence" value="ECO:0007669"/>
    <property type="project" value="InterPro"/>
</dbReference>
<keyword evidence="4" id="KW-0732">Signal</keyword>
<proteinExistence type="inferred from homology"/>
<dbReference type="PANTHER" id="PTHR48067:SF1">
    <property type="entry name" value="GPI-ANCHOR TRANSAMIDASE"/>
    <property type="match status" value="1"/>
</dbReference>
<dbReference type="GO" id="GO:0006506">
    <property type="term" value="P:GPI anchor biosynthetic process"/>
    <property type="evidence" value="ECO:0007669"/>
    <property type="project" value="UniProtKB-UniPathway"/>
</dbReference>
<dbReference type="GO" id="GO:0003923">
    <property type="term" value="F:GPI-anchor transamidase activity"/>
    <property type="evidence" value="ECO:0007669"/>
    <property type="project" value="InterPro"/>
</dbReference>
<gene>
    <name evidence="5" type="ORF">CAUS1442_LOCUS14624</name>
</gene>
<evidence type="ECO:0000256" key="3">
    <source>
        <dbReference type="ARBA" id="ARBA00022502"/>
    </source>
</evidence>